<dbReference type="HOGENOM" id="CLU_055795_1_0_2"/>
<dbReference type="OrthoDB" id="59563at2157"/>
<evidence type="ECO:0000313" key="3">
    <source>
        <dbReference type="EMBL" id="AFU58324.1"/>
    </source>
</evidence>
<dbReference type="InterPro" id="IPR002882">
    <property type="entry name" value="CofD"/>
</dbReference>
<dbReference type="PANTHER" id="PTHR43007">
    <property type="entry name" value="2-PHOSPHO-L-LACTATE TRANSFERASE"/>
    <property type="match status" value="1"/>
</dbReference>
<dbReference type="InterPro" id="IPR010115">
    <property type="entry name" value="FbiA/CofD"/>
</dbReference>
<dbReference type="KEGG" id="nga:Ngar_c13870"/>
<dbReference type="RefSeq" id="WP_015018861.1">
    <property type="nucleotide sequence ID" value="NC_018719.1"/>
</dbReference>
<dbReference type="EMBL" id="CP002408">
    <property type="protein sequence ID" value="AFU58324.1"/>
    <property type="molecule type" value="Genomic_DNA"/>
</dbReference>
<dbReference type="InterPro" id="IPR038136">
    <property type="entry name" value="CofD-like_dom_sf"/>
</dbReference>
<protein>
    <submittedName>
        <fullName evidence="3">LPPG:FO 2-phospho-L-lactate transferase</fullName>
        <ecNumber evidence="3">2.7.8.-</ecNumber>
    </submittedName>
</protein>
<dbReference type="InParanoid" id="K0IMW3"/>
<dbReference type="PANTHER" id="PTHR43007:SF1">
    <property type="entry name" value="2-PHOSPHO-L-LACTATE TRANSFERASE"/>
    <property type="match status" value="1"/>
</dbReference>
<dbReference type="GO" id="GO:0043743">
    <property type="term" value="F:LPPG:FO 2-phospho-L-lactate transferase activity"/>
    <property type="evidence" value="ECO:0007669"/>
    <property type="project" value="InterPro"/>
</dbReference>
<dbReference type="HAMAP" id="MF_01257">
    <property type="entry name" value="CofD"/>
    <property type="match status" value="1"/>
</dbReference>
<proteinExistence type="inferred from homology"/>
<dbReference type="EC" id="2.7.8.-" evidence="3"/>
<dbReference type="GeneID" id="13797646"/>
<dbReference type="GO" id="GO:0000287">
    <property type="term" value="F:magnesium ion binding"/>
    <property type="evidence" value="ECO:0007669"/>
    <property type="project" value="InterPro"/>
</dbReference>
<dbReference type="PATRIC" id="fig|1237085.11.peg.1348"/>
<reference evidence="3 4" key="1">
    <citation type="journal article" date="2012" name="Environ. Microbiol.">
        <title>The genome of the ammonia-oxidizing Candidatus Nitrososphaera gargensis: insights into metabolic versatility and environmental adaptations.</title>
        <authorList>
            <person name="Spang A."/>
            <person name="Poehlein A."/>
            <person name="Offre P."/>
            <person name="Zumbragel S."/>
            <person name="Haider S."/>
            <person name="Rychlik N."/>
            <person name="Nowka B."/>
            <person name="Schmeisser C."/>
            <person name="Lebedeva E.V."/>
            <person name="Rattei T."/>
            <person name="Bohm C."/>
            <person name="Schmid M."/>
            <person name="Galushko A."/>
            <person name="Hatzenpichler R."/>
            <person name="Weinmaier T."/>
            <person name="Daniel R."/>
            <person name="Schleper C."/>
            <person name="Spieck E."/>
            <person name="Streit W."/>
            <person name="Wagner M."/>
        </authorList>
    </citation>
    <scope>NUCLEOTIDE SEQUENCE [LARGE SCALE GENOMIC DNA]</scope>
    <source>
        <strain evidence="4">Ga9.2</strain>
    </source>
</reference>
<dbReference type="Gene3D" id="1.10.8.240">
    <property type="entry name" value="CofD-like domain"/>
    <property type="match status" value="1"/>
</dbReference>
<dbReference type="Gene3D" id="3.40.50.10680">
    <property type="entry name" value="CofD-like domains"/>
    <property type="match status" value="1"/>
</dbReference>
<accession>K0IMW3</accession>
<gene>
    <name evidence="3" type="primary">cofD</name>
    <name evidence="3" type="ordered locus">Ngar_c13870</name>
</gene>
<evidence type="ECO:0000256" key="2">
    <source>
        <dbReference type="ARBA" id="ARBA00022842"/>
    </source>
</evidence>
<name>K0IMW3_NITGG</name>
<dbReference type="AlphaFoldDB" id="K0IMW3"/>
<dbReference type="STRING" id="1237085.Ngar_c13870"/>
<dbReference type="CDD" id="cd07186">
    <property type="entry name" value="CofD_like"/>
    <property type="match status" value="1"/>
</dbReference>
<dbReference type="FunFam" id="1.10.8.240:FF:000001">
    <property type="entry name" value="2-phospho-L-lactate transferase"/>
    <property type="match status" value="1"/>
</dbReference>
<evidence type="ECO:0000313" key="4">
    <source>
        <dbReference type="Proteomes" id="UP000008037"/>
    </source>
</evidence>
<dbReference type="NCBIfam" id="TIGR01819">
    <property type="entry name" value="F420_cofD"/>
    <property type="match status" value="1"/>
</dbReference>
<sequence length="306" mass="33690">MITVLAGGTGSVKLVRGLAKSAKDMTIISNVGDNIWLYGLYVCPDIDTIIYGLAGELDEQRGWGIKGDSFECLAQLKRLGAPAWFGLGDRDIAIHLQRTSMIKNGKSLSEITSWMTDRYSVAAKVIPATNSEVTTRIITSRGEMHLQEFWVKHRGMPRVTGVRYDRVDKAVANHDAIDAIRQSDAIIVAPANPVSSIGPIVALADLRKELVQVREKVVAVSPLIGEKAVSGPAVKYMKALDIESSPVGVARYYQDFVGTFVISKDDHRFSSKIEALGMHVHETNITMKSRQDEVRLGRQILSMIRK</sequence>
<dbReference type="Proteomes" id="UP000008037">
    <property type="component" value="Chromosome"/>
</dbReference>
<organism evidence="3 4">
    <name type="scientific">Nitrososphaera gargensis (strain Ga9.2)</name>
    <dbReference type="NCBI Taxonomy" id="1237085"/>
    <lineage>
        <taxon>Archaea</taxon>
        <taxon>Nitrososphaerota</taxon>
        <taxon>Nitrososphaeria</taxon>
        <taxon>Nitrososphaerales</taxon>
        <taxon>Nitrososphaeraceae</taxon>
        <taxon>Nitrososphaera</taxon>
    </lineage>
</organism>
<keyword evidence="1 3" id="KW-0808">Transferase</keyword>
<keyword evidence="2" id="KW-0460">Magnesium</keyword>
<dbReference type="Pfam" id="PF01933">
    <property type="entry name" value="CofD"/>
    <property type="match status" value="1"/>
</dbReference>
<evidence type="ECO:0000256" key="1">
    <source>
        <dbReference type="ARBA" id="ARBA00022679"/>
    </source>
</evidence>
<keyword evidence="4" id="KW-1185">Reference proteome</keyword>
<dbReference type="SUPFAM" id="SSF142338">
    <property type="entry name" value="CofD-like"/>
    <property type="match status" value="1"/>
</dbReference>